<dbReference type="EMBL" id="MAVT02000421">
    <property type="protein sequence ID" value="POS75973.1"/>
    <property type="molecule type" value="Genomic_DNA"/>
</dbReference>
<dbReference type="InParanoid" id="A0A2P5I0F0"/>
<name>A0A2P5I0F0_DIAHE</name>
<accession>A0A2P5I0F0</accession>
<comment type="caution">
    <text evidence="1">The sequence shown here is derived from an EMBL/GenBank/DDBJ whole genome shotgun (WGS) entry which is preliminary data.</text>
</comment>
<gene>
    <name evidence="1" type="ORF">DHEL01_v205636</name>
</gene>
<dbReference type="AlphaFoldDB" id="A0A2P5I0F0"/>
<evidence type="ECO:0000313" key="1">
    <source>
        <dbReference type="EMBL" id="POS75973.1"/>
    </source>
</evidence>
<proteinExistence type="predicted"/>
<sequence>MSVPQQSDSSAVTDVIMATARKYPIREFPGERRHPNTGWIIIDLVAINPLLPKRRIRRTFQARDLINDEVSVHLSALRTQSFFTEVYKLLVFCARLGNLNMLDWDDEVLNNLVCGLADQGAPITAFTDDTSLWDARDRLECGKVVELFERATEKGVDSLTIYVMWHDSRLSQEFSLLRKHFKNESFKETRFESLLDSQQESPQDLAQNPQ</sequence>
<keyword evidence="2" id="KW-1185">Reference proteome</keyword>
<evidence type="ECO:0000313" key="2">
    <source>
        <dbReference type="Proteomes" id="UP000094444"/>
    </source>
</evidence>
<organism evidence="1 2">
    <name type="scientific">Diaporthe helianthi</name>
    <dbReference type="NCBI Taxonomy" id="158607"/>
    <lineage>
        <taxon>Eukaryota</taxon>
        <taxon>Fungi</taxon>
        <taxon>Dikarya</taxon>
        <taxon>Ascomycota</taxon>
        <taxon>Pezizomycotina</taxon>
        <taxon>Sordariomycetes</taxon>
        <taxon>Sordariomycetidae</taxon>
        <taxon>Diaporthales</taxon>
        <taxon>Diaporthaceae</taxon>
        <taxon>Diaporthe</taxon>
    </lineage>
</organism>
<dbReference type="Proteomes" id="UP000094444">
    <property type="component" value="Unassembled WGS sequence"/>
</dbReference>
<dbReference type="OrthoDB" id="5218735at2759"/>
<reference evidence="1" key="1">
    <citation type="submission" date="2017-09" db="EMBL/GenBank/DDBJ databases">
        <title>Polyketide synthases of a Diaporthe helianthi virulent isolate.</title>
        <authorList>
            <person name="Baroncelli R."/>
        </authorList>
    </citation>
    <scope>NUCLEOTIDE SEQUENCE [LARGE SCALE GENOMIC DNA]</scope>
    <source>
        <strain evidence="1">7/96</strain>
    </source>
</reference>
<protein>
    <submittedName>
        <fullName evidence="1">Uncharacterized protein</fullName>
    </submittedName>
</protein>